<protein>
    <submittedName>
        <fullName evidence="1">Uncharacterized protein</fullName>
    </submittedName>
</protein>
<keyword evidence="2" id="KW-1185">Reference proteome</keyword>
<evidence type="ECO:0000313" key="2">
    <source>
        <dbReference type="Proteomes" id="UP000610456"/>
    </source>
</evidence>
<accession>A0A918SDS6</accession>
<gene>
    <name evidence="1" type="ORF">GCM10007103_14000</name>
</gene>
<reference evidence="1" key="1">
    <citation type="journal article" date="2014" name="Int. J. Syst. Evol. Microbiol.">
        <title>Complete genome sequence of Corynebacterium casei LMG S-19264T (=DSM 44701T), isolated from a smear-ripened cheese.</title>
        <authorList>
            <consortium name="US DOE Joint Genome Institute (JGI-PGF)"/>
            <person name="Walter F."/>
            <person name="Albersmeier A."/>
            <person name="Kalinowski J."/>
            <person name="Ruckert C."/>
        </authorList>
    </citation>
    <scope>NUCLEOTIDE SEQUENCE</scope>
    <source>
        <strain evidence="1">KCTC 12719</strain>
    </source>
</reference>
<organism evidence="1 2">
    <name type="scientific">Salinimicrobium marinum</name>
    <dbReference type="NCBI Taxonomy" id="680283"/>
    <lineage>
        <taxon>Bacteria</taxon>
        <taxon>Pseudomonadati</taxon>
        <taxon>Bacteroidota</taxon>
        <taxon>Flavobacteriia</taxon>
        <taxon>Flavobacteriales</taxon>
        <taxon>Flavobacteriaceae</taxon>
        <taxon>Salinimicrobium</taxon>
    </lineage>
</organism>
<dbReference type="RefSeq" id="WP_189604006.1">
    <property type="nucleotide sequence ID" value="NZ_BMXB01000003.1"/>
</dbReference>
<dbReference type="AlphaFoldDB" id="A0A918SDS6"/>
<proteinExistence type="predicted"/>
<dbReference type="Proteomes" id="UP000610456">
    <property type="component" value="Unassembled WGS sequence"/>
</dbReference>
<dbReference type="EMBL" id="BMXB01000003">
    <property type="protein sequence ID" value="GHA33647.1"/>
    <property type="molecule type" value="Genomic_DNA"/>
</dbReference>
<sequence>MRLSKNVQVLVFSSIAAVTTGLALVGNRLQKDPGKLLKNTVEDATTKWKKRLFLTPEQTELMRKNLKDFALRKHKVLQIKINEHGKKERLKELQLLENEEIRKFLTDSQYDSYLQIISERVE</sequence>
<evidence type="ECO:0000313" key="1">
    <source>
        <dbReference type="EMBL" id="GHA33647.1"/>
    </source>
</evidence>
<comment type="caution">
    <text evidence="1">The sequence shown here is derived from an EMBL/GenBank/DDBJ whole genome shotgun (WGS) entry which is preliminary data.</text>
</comment>
<name>A0A918SDS6_9FLAO</name>
<reference evidence="1" key="2">
    <citation type="submission" date="2020-09" db="EMBL/GenBank/DDBJ databases">
        <authorList>
            <person name="Sun Q."/>
            <person name="Kim S."/>
        </authorList>
    </citation>
    <scope>NUCLEOTIDE SEQUENCE</scope>
    <source>
        <strain evidence="1">KCTC 12719</strain>
    </source>
</reference>